<dbReference type="RefSeq" id="WP_008047813.1">
    <property type="nucleotide sequence ID" value="NZ_CH724154.1"/>
</dbReference>
<gene>
    <name evidence="1" type="ORF">MED297_04492</name>
</gene>
<sequence>MANNWDGVIYTPDNEPYLGNELLYHFDQLISCCLEINAKLAPLSHTLELTELQEMASQTIPQSISLALSIREMIRQGYLFGAHVLKRSLIERVMILLYLHHFPEKIHLWVEGWPHKKSPSLAKMFEEINRKESVGPELKGYELTAPLNSLVHGKPDSAPWNSVLMGDGKYGHAPSKITNNPELCNELCADVLPWLTIITSMMCAYFPNESN</sequence>
<dbReference type="OrthoDB" id="9182829at2"/>
<dbReference type="Proteomes" id="UP000005953">
    <property type="component" value="Unassembled WGS sequence"/>
</dbReference>
<dbReference type="EMBL" id="AAOE01000015">
    <property type="protein sequence ID" value="EAR08898.1"/>
    <property type="molecule type" value="Genomic_DNA"/>
</dbReference>
<evidence type="ECO:0000313" key="2">
    <source>
        <dbReference type="Proteomes" id="UP000005953"/>
    </source>
</evidence>
<protein>
    <submittedName>
        <fullName evidence="1">Uncharacterized protein</fullName>
    </submittedName>
</protein>
<proteinExistence type="predicted"/>
<keyword evidence="2" id="KW-1185">Reference proteome</keyword>
<reference evidence="1 2" key="1">
    <citation type="submission" date="2006-02" db="EMBL/GenBank/DDBJ databases">
        <authorList>
            <person name="Pinhassi J."/>
            <person name="Pedros-Alio C."/>
            <person name="Ferriera S."/>
            <person name="Johnson J."/>
            <person name="Kravitz S."/>
            <person name="Halpern A."/>
            <person name="Remington K."/>
            <person name="Beeson K."/>
            <person name="Tran B."/>
            <person name="Rogers Y.-H."/>
            <person name="Friedman R."/>
            <person name="Venter J.C."/>
        </authorList>
    </citation>
    <scope>NUCLEOTIDE SEQUENCE [LARGE SCALE GENOMIC DNA]</scope>
    <source>
        <strain evidence="1 2">MED297</strain>
    </source>
</reference>
<name>A4BGA3_9GAMM</name>
<dbReference type="AlphaFoldDB" id="A4BGA3"/>
<comment type="caution">
    <text evidence="1">The sequence shown here is derived from an EMBL/GenBank/DDBJ whole genome shotgun (WGS) entry which is preliminary data.</text>
</comment>
<accession>A4BGA3</accession>
<organism evidence="1 2">
    <name type="scientific">Reinekea blandensis MED297</name>
    <dbReference type="NCBI Taxonomy" id="314283"/>
    <lineage>
        <taxon>Bacteria</taxon>
        <taxon>Pseudomonadati</taxon>
        <taxon>Pseudomonadota</taxon>
        <taxon>Gammaproteobacteria</taxon>
        <taxon>Oceanospirillales</taxon>
        <taxon>Saccharospirillaceae</taxon>
        <taxon>Reinekea</taxon>
    </lineage>
</organism>
<evidence type="ECO:0000313" key="1">
    <source>
        <dbReference type="EMBL" id="EAR08898.1"/>
    </source>
</evidence>
<dbReference type="HOGENOM" id="CLU_1324060_0_0_6"/>